<sequence length="157" mass="17720">MLCDMDKTSQLDRYDRAILEVLSKDGRMPVTELSRVVGLSKTPCQVRLKRLQSDGYITGFRAVLNPAKLSRDHVAFVEVKLTDTTERALRTFNVAVREVPEIEQCHMIAGSFDYLLKVRTADINRYRQVLGEKISTLPHVGNTSTHVSMQAVKDDAL</sequence>
<dbReference type="SMART" id="SM00344">
    <property type="entry name" value="HTH_ASNC"/>
    <property type="match status" value="1"/>
</dbReference>
<evidence type="ECO:0000256" key="4">
    <source>
        <dbReference type="ARBA" id="ARBA00023163"/>
    </source>
</evidence>
<dbReference type="InterPro" id="IPR000485">
    <property type="entry name" value="AsnC-type_HTH_dom"/>
</dbReference>
<dbReference type="SUPFAM" id="SSF54909">
    <property type="entry name" value="Dimeric alpha+beta barrel"/>
    <property type="match status" value="1"/>
</dbReference>
<accession>A0A238KMC1</accession>
<dbReference type="InterPro" id="IPR019885">
    <property type="entry name" value="Tscrpt_reg_HTH_AsnC-type_CS"/>
</dbReference>
<dbReference type="AlphaFoldDB" id="A0A238KMC1"/>
<dbReference type="SUPFAM" id="SSF46785">
    <property type="entry name" value="Winged helix' DNA-binding domain"/>
    <property type="match status" value="1"/>
</dbReference>
<dbReference type="GO" id="GO:0006355">
    <property type="term" value="P:regulation of DNA-templated transcription"/>
    <property type="evidence" value="ECO:0007669"/>
    <property type="project" value="UniProtKB-ARBA"/>
</dbReference>
<feature type="domain" description="HTH asnC-type" evidence="5">
    <location>
        <begin position="11"/>
        <end position="72"/>
    </location>
</feature>
<evidence type="ECO:0000256" key="3">
    <source>
        <dbReference type="ARBA" id="ARBA00023159"/>
    </source>
</evidence>
<protein>
    <submittedName>
        <fullName evidence="6">Leucine-responsive regulatory protein</fullName>
    </submittedName>
</protein>
<evidence type="ECO:0000313" key="6">
    <source>
        <dbReference type="EMBL" id="SMX43817.1"/>
    </source>
</evidence>
<reference evidence="7" key="1">
    <citation type="submission" date="2017-05" db="EMBL/GenBank/DDBJ databases">
        <authorList>
            <person name="Rodrigo-Torres L."/>
            <person name="Arahal R. D."/>
            <person name="Lucena T."/>
        </authorList>
    </citation>
    <scope>NUCLEOTIDE SEQUENCE [LARGE SCALE GENOMIC DNA]</scope>
    <source>
        <strain evidence="7">CECT 8621</strain>
    </source>
</reference>
<dbReference type="CDD" id="cd00090">
    <property type="entry name" value="HTH_ARSR"/>
    <property type="match status" value="1"/>
</dbReference>
<dbReference type="Gene3D" id="3.30.70.920">
    <property type="match status" value="1"/>
</dbReference>
<dbReference type="PROSITE" id="PS00519">
    <property type="entry name" value="HTH_ASNC_1"/>
    <property type="match status" value="1"/>
</dbReference>
<keyword evidence="7" id="KW-1185">Reference proteome</keyword>
<dbReference type="Pfam" id="PF01037">
    <property type="entry name" value="AsnC_trans_reg"/>
    <property type="match status" value="1"/>
</dbReference>
<dbReference type="PANTHER" id="PTHR30154">
    <property type="entry name" value="LEUCINE-RESPONSIVE REGULATORY PROTEIN"/>
    <property type="match status" value="1"/>
</dbReference>
<keyword evidence="3" id="KW-0010">Activator</keyword>
<dbReference type="PANTHER" id="PTHR30154:SF0">
    <property type="entry name" value="LEUCINE-RESPONSIVE REGULATORY PROTEIN"/>
    <property type="match status" value="1"/>
</dbReference>
<dbReference type="InterPro" id="IPR036388">
    <property type="entry name" value="WH-like_DNA-bd_sf"/>
</dbReference>
<keyword evidence="1" id="KW-0805">Transcription regulation</keyword>
<keyword evidence="2" id="KW-0238">DNA-binding</keyword>
<dbReference type="GO" id="GO:0043565">
    <property type="term" value="F:sequence-specific DNA binding"/>
    <property type="evidence" value="ECO:0007669"/>
    <property type="project" value="InterPro"/>
</dbReference>
<dbReference type="EMBL" id="FXYE01000002">
    <property type="protein sequence ID" value="SMX43817.1"/>
    <property type="molecule type" value="Genomic_DNA"/>
</dbReference>
<gene>
    <name evidence="6" type="primary">lrp_6</name>
    <name evidence="6" type="ORF">COL8621_02388</name>
</gene>
<dbReference type="InterPro" id="IPR019888">
    <property type="entry name" value="Tscrpt_reg_AsnC-like"/>
</dbReference>
<evidence type="ECO:0000256" key="2">
    <source>
        <dbReference type="ARBA" id="ARBA00023125"/>
    </source>
</evidence>
<dbReference type="InterPro" id="IPR036390">
    <property type="entry name" value="WH_DNA-bd_sf"/>
</dbReference>
<proteinExistence type="predicted"/>
<dbReference type="InterPro" id="IPR019887">
    <property type="entry name" value="Tscrpt_reg_AsnC/Lrp_C"/>
</dbReference>
<dbReference type="PROSITE" id="PS50956">
    <property type="entry name" value="HTH_ASNC_2"/>
    <property type="match status" value="1"/>
</dbReference>
<dbReference type="GO" id="GO:0005829">
    <property type="term" value="C:cytosol"/>
    <property type="evidence" value="ECO:0007669"/>
    <property type="project" value="TreeGrafter"/>
</dbReference>
<name>A0A238KMC1_9RHOB</name>
<evidence type="ECO:0000259" key="5">
    <source>
        <dbReference type="PROSITE" id="PS50956"/>
    </source>
</evidence>
<dbReference type="InterPro" id="IPR011008">
    <property type="entry name" value="Dimeric_a/b-barrel"/>
</dbReference>
<dbReference type="Gene3D" id="1.10.10.10">
    <property type="entry name" value="Winged helix-like DNA-binding domain superfamily/Winged helix DNA-binding domain"/>
    <property type="match status" value="1"/>
</dbReference>
<dbReference type="InterPro" id="IPR011991">
    <property type="entry name" value="ArsR-like_HTH"/>
</dbReference>
<dbReference type="PRINTS" id="PR00033">
    <property type="entry name" value="HTHASNC"/>
</dbReference>
<evidence type="ECO:0000256" key="1">
    <source>
        <dbReference type="ARBA" id="ARBA00023015"/>
    </source>
</evidence>
<evidence type="ECO:0000313" key="7">
    <source>
        <dbReference type="Proteomes" id="UP000202922"/>
    </source>
</evidence>
<dbReference type="Pfam" id="PF13412">
    <property type="entry name" value="HTH_24"/>
    <property type="match status" value="1"/>
</dbReference>
<dbReference type="Proteomes" id="UP000202922">
    <property type="component" value="Unassembled WGS sequence"/>
</dbReference>
<keyword evidence="4" id="KW-0804">Transcription</keyword>
<organism evidence="6 7">
    <name type="scientific">Actibacterium lipolyticum</name>
    <dbReference type="NCBI Taxonomy" id="1524263"/>
    <lineage>
        <taxon>Bacteria</taxon>
        <taxon>Pseudomonadati</taxon>
        <taxon>Pseudomonadota</taxon>
        <taxon>Alphaproteobacteria</taxon>
        <taxon>Rhodobacterales</taxon>
        <taxon>Roseobacteraceae</taxon>
        <taxon>Actibacterium</taxon>
    </lineage>
</organism>
<dbReference type="OrthoDB" id="9802341at2"/>
<dbReference type="GO" id="GO:0043200">
    <property type="term" value="P:response to amino acid"/>
    <property type="evidence" value="ECO:0007669"/>
    <property type="project" value="TreeGrafter"/>
</dbReference>